<reference evidence="10" key="2">
    <citation type="journal article" date="2018" name="Biosci. Biotechnol. Biochem.">
        <title>Polysaccharide hydrolase of the hadal zone amphipods Hirondellea gigas.</title>
        <authorList>
            <person name="Kobayashi H."/>
            <person name="Nagahama T."/>
            <person name="Arai W."/>
            <person name="Sasagawa Y."/>
            <person name="Umeda M."/>
            <person name="Hayashi T."/>
            <person name="Nikaido I."/>
            <person name="Watanabe H."/>
            <person name="Oguri K."/>
            <person name="Kitazato H."/>
            <person name="Fujioka K."/>
            <person name="Kido Y."/>
            <person name="Takami H."/>
        </authorList>
    </citation>
    <scope>NUCLEOTIDE SEQUENCE</scope>
    <source>
        <tissue evidence="10">Whole body</tissue>
    </source>
</reference>
<dbReference type="InterPro" id="IPR002129">
    <property type="entry name" value="PyrdxlP-dep_de-COase"/>
</dbReference>
<evidence type="ECO:0000259" key="9">
    <source>
        <dbReference type="Pfam" id="PF22937"/>
    </source>
</evidence>
<dbReference type="PANTHER" id="PTHR42735">
    <property type="match status" value="1"/>
</dbReference>
<accession>A0A2P2HXS7</accession>
<evidence type="ECO:0000259" key="8">
    <source>
        <dbReference type="Pfam" id="PF22930"/>
    </source>
</evidence>
<feature type="compositionally biased region" description="Low complexity" evidence="7">
    <location>
        <begin position="760"/>
        <end position="790"/>
    </location>
</feature>
<dbReference type="GO" id="GO:0016831">
    <property type="term" value="F:carboxy-lyase activity"/>
    <property type="evidence" value="ECO:0007669"/>
    <property type="project" value="UniProtKB-KW"/>
</dbReference>
<comment type="similarity">
    <text evidence="2">Belongs to the group II decarboxylase family.</text>
</comment>
<evidence type="ECO:0000256" key="1">
    <source>
        <dbReference type="ARBA" id="ARBA00001933"/>
    </source>
</evidence>
<dbReference type="InterPro" id="IPR055102">
    <property type="entry name" value="PDXDC1-like_3rd"/>
</dbReference>
<reference evidence="11" key="1">
    <citation type="submission" date="2017-11" db="EMBL/GenBank/DDBJ databases">
        <title>The sensing device of the deep-sea amphipod.</title>
        <authorList>
            <person name="Kobayashi H."/>
            <person name="Nagahama T."/>
            <person name="Arai W."/>
            <person name="Sasagawa Y."/>
            <person name="Umeda M."/>
            <person name="Hayashi T."/>
            <person name="Nikaido I."/>
            <person name="Watanabe H."/>
            <person name="Oguri K."/>
            <person name="Kitazato H."/>
            <person name="Fujioka K."/>
            <person name="Kido Y."/>
            <person name="Takami H."/>
        </authorList>
    </citation>
    <scope>NUCLEOTIDE SEQUENCE</scope>
    <source>
        <tissue evidence="11">Whole body</tissue>
    </source>
</reference>
<organism evidence="10">
    <name type="scientific">Hirondellea gigas</name>
    <dbReference type="NCBI Taxonomy" id="1518452"/>
    <lineage>
        <taxon>Eukaryota</taxon>
        <taxon>Metazoa</taxon>
        <taxon>Ecdysozoa</taxon>
        <taxon>Arthropoda</taxon>
        <taxon>Crustacea</taxon>
        <taxon>Multicrustacea</taxon>
        <taxon>Malacostraca</taxon>
        <taxon>Eumalacostraca</taxon>
        <taxon>Peracarida</taxon>
        <taxon>Amphipoda</taxon>
        <taxon>Amphilochidea</taxon>
        <taxon>Lysianassida</taxon>
        <taxon>Lysianassidira</taxon>
        <taxon>Lysianassoidea</taxon>
        <taxon>Lysianassidae</taxon>
        <taxon>Hirondellea</taxon>
    </lineage>
</organism>
<dbReference type="EMBL" id="IACF01000830">
    <property type="protein sequence ID" value="LAB66578.1"/>
    <property type="molecule type" value="mRNA"/>
</dbReference>
<dbReference type="InterPro" id="IPR050477">
    <property type="entry name" value="GrpII_AminoAcid_Decarb"/>
</dbReference>
<feature type="domain" description="PDXDC1/PDXD2 second" evidence="8">
    <location>
        <begin position="472"/>
        <end position="551"/>
    </location>
</feature>
<evidence type="ECO:0000256" key="3">
    <source>
        <dbReference type="ARBA" id="ARBA00022793"/>
    </source>
</evidence>
<evidence type="ECO:0000256" key="2">
    <source>
        <dbReference type="ARBA" id="ARBA00009533"/>
    </source>
</evidence>
<dbReference type="SUPFAM" id="SSF53383">
    <property type="entry name" value="PLP-dependent transferases"/>
    <property type="match status" value="1"/>
</dbReference>
<dbReference type="Pfam" id="PF22937">
    <property type="entry name" value="PDXDC1-like_cen2"/>
    <property type="match status" value="1"/>
</dbReference>
<evidence type="ECO:0000256" key="6">
    <source>
        <dbReference type="ARBA" id="ARBA00047190"/>
    </source>
</evidence>
<dbReference type="InterPro" id="IPR015424">
    <property type="entry name" value="PyrdxlP-dep_Trfase"/>
</dbReference>
<dbReference type="InterPro" id="IPR015421">
    <property type="entry name" value="PyrdxlP-dep_Trfase_major"/>
</dbReference>
<keyword evidence="5" id="KW-0456">Lyase</keyword>
<dbReference type="Pfam" id="PF00282">
    <property type="entry name" value="Pyridoxal_deC"/>
    <property type="match status" value="1"/>
</dbReference>
<feature type="compositionally biased region" description="Acidic residues" evidence="7">
    <location>
        <begin position="45"/>
        <end position="67"/>
    </location>
</feature>
<evidence type="ECO:0000313" key="11">
    <source>
        <dbReference type="EMBL" id="LAC20567.1"/>
    </source>
</evidence>
<feature type="compositionally biased region" description="Polar residues" evidence="7">
    <location>
        <begin position="803"/>
        <end position="827"/>
    </location>
</feature>
<dbReference type="Gene3D" id="3.40.640.10">
    <property type="entry name" value="Type I PLP-dependent aspartate aminotransferase-like (Major domain)"/>
    <property type="match status" value="1"/>
</dbReference>
<dbReference type="InterPro" id="IPR055103">
    <property type="entry name" value="PDXDC1-like_2nd"/>
</dbReference>
<keyword evidence="3" id="KW-0210">Decarboxylase</keyword>
<feature type="region of interest" description="Disordered" evidence="7">
    <location>
        <begin position="746"/>
        <end position="844"/>
    </location>
</feature>
<protein>
    <recommendedName>
        <fullName evidence="6">Pyridoxal-dependent decarboxylase domain-containing protein 1</fullName>
    </recommendedName>
</protein>
<dbReference type="EMBL" id="IACT01001207">
    <property type="protein sequence ID" value="LAC20567.1"/>
    <property type="molecule type" value="mRNA"/>
</dbReference>
<comment type="cofactor">
    <cofactor evidence="1">
        <name>pyridoxal 5'-phosphate</name>
        <dbReference type="ChEBI" id="CHEBI:597326"/>
    </cofactor>
</comment>
<evidence type="ECO:0000256" key="5">
    <source>
        <dbReference type="ARBA" id="ARBA00023239"/>
    </source>
</evidence>
<feature type="compositionally biased region" description="Polar residues" evidence="7">
    <location>
        <begin position="834"/>
        <end position="844"/>
    </location>
</feature>
<dbReference type="PANTHER" id="PTHR42735:SF1">
    <property type="entry name" value="PYRIDOXAL-DEPENDENT DECARBOXYLASE DOMAIN-CONTAINING PROTEIN 1-RELATED"/>
    <property type="match status" value="1"/>
</dbReference>
<evidence type="ECO:0000313" key="10">
    <source>
        <dbReference type="EMBL" id="LAB66578.1"/>
    </source>
</evidence>
<feature type="domain" description="PDXDC1-like third" evidence="9">
    <location>
        <begin position="557"/>
        <end position="662"/>
    </location>
</feature>
<feature type="region of interest" description="Disordered" evidence="7">
    <location>
        <begin position="1"/>
        <end position="71"/>
    </location>
</feature>
<dbReference type="GO" id="GO:0019752">
    <property type="term" value="P:carboxylic acid metabolic process"/>
    <property type="evidence" value="ECO:0007669"/>
    <property type="project" value="InterPro"/>
</dbReference>
<evidence type="ECO:0000256" key="7">
    <source>
        <dbReference type="SAM" id="MobiDB-lite"/>
    </source>
</evidence>
<sequence>MSTEIQAATAAVGSSKRSDAELAQEALDNQAKELKGQRSKQSQTDETDGEEDNGIETEEDEEDEDEERDGHFSALAKFSKEFLDVLAEPNGPLPEEERKSKPLMQSQKDYKEVLRLLQDLVQYDSDEPEVTYGVECPDSLSRVSVTSHLVSAALTTLHPHHLRRLATRLLSDTSLWISRLFRKFESATCITDDQREGVVRVGRMLLHSKYPRYAADGHQALYARPPLIYVAATAHTSLPLHLATALGIGSSSVRVVPCNTVVGSPVAMDTAALDRILAADLAAQKKPLMVIANVGGGVVGGVDNVTRIQEICQSHDVWLHVEGHNLAALTLPNSPNLPASVGDSMTLPLGMWLGVPALPFVTVYRVLEATSVHAAGLTALNLQVRVDTLQLWITLLSLGSSGVSGRMMLGFELAQQLQNCLSEHPRIRLLSPEPVGAPPYTSIGDLISRPISTAQLLETVCGTVVFQYVPENMKEGRNSEYYDNLNSWLGQVVRREVAGFIPLELVSLEGAGLVLRWSPLEGPYTHHLTPSAVEELIRALHQQIDILNATVKQREMFSALVSKNVNLQLAEIPQWAGLGGVRYIPDVWLSQEPLPDSAKEDVNYLNSHLVEQLKATDSAFSLGEGSDGLGCVRFGMVTDDTDLEELLALVLTTGKGIESSSKFLEQMTQVVKKGIETATEDLKRESDEKIWQEGLLRHVPIFGSVYNWLSPPTQQGIRGRTLDLNAGVLESTENIYKYHMQIRHGEAPSHDTKLPPAPLVQTSVTPSPSTPSHSRNSSAASAARRVSESSNTTTGGAHPRQGSAVSQVPQDQVNGSAKGPNTDNAATTVRPVVENSSKLETVAG</sequence>
<evidence type="ECO:0000256" key="4">
    <source>
        <dbReference type="ARBA" id="ARBA00022898"/>
    </source>
</evidence>
<dbReference type="GO" id="GO:0030170">
    <property type="term" value="F:pyridoxal phosphate binding"/>
    <property type="evidence" value="ECO:0007669"/>
    <property type="project" value="InterPro"/>
</dbReference>
<dbReference type="AlphaFoldDB" id="A0A2P2HXS7"/>
<dbReference type="Pfam" id="PF22930">
    <property type="entry name" value="PDXDC1-like_cen"/>
    <property type="match status" value="1"/>
</dbReference>
<keyword evidence="4" id="KW-0663">Pyridoxal phosphate</keyword>
<name>A0A2P2HXS7_9CRUS</name>
<proteinExistence type="evidence at transcript level"/>